<dbReference type="PATRIC" id="fig|443610.3.peg.2472"/>
<organism evidence="2 3">
    <name type="scientific">Devosia geojensis</name>
    <dbReference type="NCBI Taxonomy" id="443610"/>
    <lineage>
        <taxon>Bacteria</taxon>
        <taxon>Pseudomonadati</taxon>
        <taxon>Pseudomonadota</taxon>
        <taxon>Alphaproteobacteria</taxon>
        <taxon>Hyphomicrobiales</taxon>
        <taxon>Devosiaceae</taxon>
        <taxon>Devosia</taxon>
    </lineage>
</organism>
<dbReference type="InterPro" id="IPR008928">
    <property type="entry name" value="6-hairpin_glycosidase_sf"/>
</dbReference>
<evidence type="ECO:0000313" key="2">
    <source>
        <dbReference type="EMBL" id="KKB06919.1"/>
    </source>
</evidence>
<dbReference type="STRING" id="443610.VE25_20750"/>
<dbReference type="AlphaFoldDB" id="A0A0F5FDB8"/>
<proteinExistence type="predicted"/>
<reference evidence="2 3" key="1">
    <citation type="submission" date="2015-03" db="EMBL/GenBank/DDBJ databases">
        <authorList>
            <person name="Hassan Y.I."/>
            <person name="Lepp D."/>
            <person name="Li X.-Z."/>
            <person name="Zhou T."/>
        </authorList>
    </citation>
    <scope>NUCLEOTIDE SEQUENCE [LARGE SCALE GENOMIC DNA]</scope>
    <source>
        <strain evidence="2 3">BD-c194</strain>
    </source>
</reference>
<dbReference type="InterPro" id="IPR054491">
    <property type="entry name" value="MGH1-like_GH"/>
</dbReference>
<sequence length="696" mass="77614">MDDLLKTGRRGLRTRPGTLLLGPTGARLWADFLEDRPGFSGAIDFIHKLNMPLLFSIEHGVTVPPLPSEVEWRPSHLSMRSSIGALELEERKYVTWEDEAVSLQRWHNGGSTPVALRLSVDAEWVKREGERARGERLIEAHGFSLRVEIGASRPELWTGLTLAPGETLEFVVAAAVGAAESDGWPALSGKVDALIAEPSAKLLANQAAAYQSWFDATPRFLSSSPVLDKLYAYRWFLMRHTLARPGLAPLDGMFFYEGRSHKMSKTAWDPVGWEFSKLIPLSSPMHLLEARWHHEEGLGTDIFGILADAQGEDGQFHSRTLTKLLHPYANFMGWATYQYALAQGLSGPVKDALPVLKRQVLGEAEFLATGGDNLPIQQRHQLTGKEYQPSYWYFHDYPDDPFDPATYTPLKRVDRAIYQYLNARGVAALCRLADDPEAGRFDDLAAAIARDVLTKQWDGETGFFYDLHHQTDAKAMVRNIVGFYPYWAGITSKEHLAGMLAALGPAHFDTPHPLPSVSPECPVFQSGGSWKGQFFKGRNGCMWDGPTWPYTNSVVIDAIGKISRADNHEEDVLFAHFFWKYALMHFHQRDGETPYLVEHYNSLSGEPISDEPDYNHSYFIDLVIRHVAGLDVADDGAITVDPLDVGLSNFALENVRLRGHSVSVRFGAEEGLTLYVDGQAVAHQREPGAMSYKLPG</sequence>
<gene>
    <name evidence="2" type="ORF">VE25_20750</name>
</gene>
<keyword evidence="3" id="KW-1185">Reference proteome</keyword>
<dbReference type="InterPro" id="IPR012341">
    <property type="entry name" value="6hp_glycosidase-like_sf"/>
</dbReference>
<dbReference type="EMBL" id="JZEX01000192">
    <property type="protein sequence ID" value="KKB06919.1"/>
    <property type="molecule type" value="Genomic_DNA"/>
</dbReference>
<protein>
    <recommendedName>
        <fullName evidence="1">Mannosylglycerate hydrolase MGH1-like glycoside hydrolase domain-containing protein</fullName>
    </recommendedName>
</protein>
<feature type="domain" description="Mannosylglycerate hydrolase MGH1-like glycoside hydrolase" evidence="1">
    <location>
        <begin position="281"/>
        <end position="617"/>
    </location>
</feature>
<accession>A0A0F5FDB8</accession>
<dbReference type="Gene3D" id="1.50.10.10">
    <property type="match status" value="1"/>
</dbReference>
<dbReference type="Proteomes" id="UP000033632">
    <property type="component" value="Unassembled WGS sequence"/>
</dbReference>
<evidence type="ECO:0000313" key="3">
    <source>
        <dbReference type="Proteomes" id="UP000033632"/>
    </source>
</evidence>
<dbReference type="GO" id="GO:0005975">
    <property type="term" value="P:carbohydrate metabolic process"/>
    <property type="evidence" value="ECO:0007669"/>
    <property type="project" value="InterPro"/>
</dbReference>
<comment type="caution">
    <text evidence="2">The sequence shown here is derived from an EMBL/GenBank/DDBJ whole genome shotgun (WGS) entry which is preliminary data.</text>
</comment>
<name>A0A0F5FDB8_9HYPH</name>
<dbReference type="SUPFAM" id="SSF48208">
    <property type="entry name" value="Six-hairpin glycosidases"/>
    <property type="match status" value="1"/>
</dbReference>
<dbReference type="Pfam" id="PF22422">
    <property type="entry name" value="MGH1-like_GH"/>
    <property type="match status" value="1"/>
</dbReference>
<evidence type="ECO:0000259" key="1">
    <source>
        <dbReference type="Pfam" id="PF22422"/>
    </source>
</evidence>